<feature type="domain" description="AlgX/AlgJ SGNH hydrolase-like" evidence="9">
    <location>
        <begin position="115"/>
        <end position="348"/>
    </location>
</feature>
<evidence type="ECO:0000259" key="9">
    <source>
        <dbReference type="Pfam" id="PF16822"/>
    </source>
</evidence>
<evidence type="ECO:0000256" key="4">
    <source>
        <dbReference type="ARBA" id="ARBA00022729"/>
    </source>
</evidence>
<keyword evidence="4" id="KW-0732">Signal</keyword>
<dbReference type="InterPro" id="IPR031811">
    <property type="entry name" value="ALGX/ALGJ_SGNH-like"/>
</dbReference>
<dbReference type="OrthoDB" id="175771at2"/>
<organism evidence="10 11">
    <name type="scientific">Spirosoma pollinicola</name>
    <dbReference type="NCBI Taxonomy" id="2057025"/>
    <lineage>
        <taxon>Bacteria</taxon>
        <taxon>Pseudomonadati</taxon>
        <taxon>Bacteroidota</taxon>
        <taxon>Cytophagia</taxon>
        <taxon>Cytophagales</taxon>
        <taxon>Cytophagaceae</taxon>
        <taxon>Spirosoma</taxon>
    </lineage>
</organism>
<comment type="pathway">
    <text evidence="2">Glycan biosynthesis; alginate biosynthesis.</text>
</comment>
<evidence type="ECO:0000256" key="7">
    <source>
        <dbReference type="SAM" id="MobiDB-lite"/>
    </source>
</evidence>
<dbReference type="Proteomes" id="UP000232883">
    <property type="component" value="Chromosome"/>
</dbReference>
<comment type="subcellular location">
    <subcellularLocation>
        <location evidence="1">Periplasm</location>
    </subcellularLocation>
</comment>
<dbReference type="KEGG" id="spir:CWM47_10800"/>
<evidence type="ECO:0000313" key="10">
    <source>
        <dbReference type="EMBL" id="AUD02271.1"/>
    </source>
</evidence>
<dbReference type="GO" id="GO:0042597">
    <property type="term" value="C:periplasmic space"/>
    <property type="evidence" value="ECO:0007669"/>
    <property type="project" value="UniProtKB-SubCell"/>
</dbReference>
<dbReference type="AlphaFoldDB" id="A0A2K8YXB7"/>
<keyword evidence="3" id="KW-0808">Transferase</keyword>
<evidence type="ECO:0000256" key="8">
    <source>
        <dbReference type="SAM" id="Phobius"/>
    </source>
</evidence>
<keyword evidence="11" id="KW-1185">Reference proteome</keyword>
<evidence type="ECO:0000256" key="1">
    <source>
        <dbReference type="ARBA" id="ARBA00004418"/>
    </source>
</evidence>
<evidence type="ECO:0000256" key="2">
    <source>
        <dbReference type="ARBA" id="ARBA00005182"/>
    </source>
</evidence>
<feature type="region of interest" description="Disordered" evidence="7">
    <location>
        <begin position="1"/>
        <end position="21"/>
    </location>
</feature>
<accession>A0A2K8YXB7</accession>
<dbReference type="GO" id="GO:0042121">
    <property type="term" value="P:alginic acid biosynthetic process"/>
    <property type="evidence" value="ECO:0007669"/>
    <property type="project" value="UniProtKB-UniPathway"/>
</dbReference>
<protein>
    <recommendedName>
        <fullName evidence="9">AlgX/AlgJ SGNH hydrolase-like domain-containing protein</fullName>
    </recommendedName>
</protein>
<gene>
    <name evidence="10" type="ORF">CWM47_10800</name>
</gene>
<dbReference type="UniPathway" id="UPA00286"/>
<keyword evidence="8" id="KW-0472">Membrane</keyword>
<keyword evidence="8" id="KW-1133">Transmembrane helix</keyword>
<name>A0A2K8YXB7_9BACT</name>
<feature type="transmembrane region" description="Helical" evidence="8">
    <location>
        <begin position="30"/>
        <end position="50"/>
    </location>
</feature>
<keyword evidence="6" id="KW-0016">Alginate biosynthesis</keyword>
<dbReference type="EMBL" id="CP025096">
    <property type="protein sequence ID" value="AUD02271.1"/>
    <property type="molecule type" value="Genomic_DNA"/>
</dbReference>
<keyword evidence="5" id="KW-0574">Periplasm</keyword>
<evidence type="ECO:0000256" key="5">
    <source>
        <dbReference type="ARBA" id="ARBA00022764"/>
    </source>
</evidence>
<dbReference type="RefSeq" id="WP_100987989.1">
    <property type="nucleotide sequence ID" value="NZ_CP025096.1"/>
</dbReference>
<dbReference type="Pfam" id="PF16822">
    <property type="entry name" value="ALGX"/>
    <property type="match status" value="1"/>
</dbReference>
<dbReference type="GO" id="GO:0016740">
    <property type="term" value="F:transferase activity"/>
    <property type="evidence" value="ECO:0007669"/>
    <property type="project" value="UniProtKB-KW"/>
</dbReference>
<reference evidence="10 11" key="1">
    <citation type="submission" date="2017-11" db="EMBL/GenBank/DDBJ databases">
        <title>Taxonomic description and genome sequences of Spirosoma HA7 sp. nov., isolated from pollen microhabitat of Corylus avellana.</title>
        <authorList>
            <person name="Ambika Manirajan B."/>
            <person name="Suarez C."/>
            <person name="Ratering S."/>
            <person name="Geissler-Plaum R."/>
            <person name="Cardinale M."/>
            <person name="Sylvia S."/>
        </authorList>
    </citation>
    <scope>NUCLEOTIDE SEQUENCE [LARGE SCALE GENOMIC DNA]</scope>
    <source>
        <strain evidence="10 11">HA7</strain>
    </source>
</reference>
<evidence type="ECO:0000256" key="6">
    <source>
        <dbReference type="ARBA" id="ARBA00022841"/>
    </source>
</evidence>
<evidence type="ECO:0000313" key="11">
    <source>
        <dbReference type="Proteomes" id="UP000232883"/>
    </source>
</evidence>
<sequence length="390" mass="44695">MAKRTPTDDTSQVVRSREENRKPQRFKTTLISLGFGLLLTLPILDQWLTLSSGFQSSEKRGLAPLPSFNFPHVQTYIAQFNRYYKENFGWRNALFYVYSRWKYRILATSPLPEKVLIGQNGWFYPGNSLNKILNQHWGLAPIHVDTLASIARHLSQLQRQCDAQGAKLYVFVAPDSYTIYPENLPSFLPKKLPSSNFDRFQAYMSQHTTIPVVDVRKALIAAKSDHVLYQQTDTHWNEFGALVATQALVNRLRQDFPLLPVARLSDFVVKPVQGVGGDLVTMLTLHHELVDSIDYKLTPARPLHARNTETVHIVNELPYQRFVINSPTLPKLLLIGDSFSFAMTTSLPEYFRESYLVRAHTFDMNLVKREHPDIVVIEIVERNIDSLGQL</sequence>
<keyword evidence="8" id="KW-0812">Transmembrane</keyword>
<proteinExistence type="predicted"/>
<evidence type="ECO:0000256" key="3">
    <source>
        <dbReference type="ARBA" id="ARBA00022679"/>
    </source>
</evidence>